<gene>
    <name evidence="1" type="ORF">FL583_03635</name>
</gene>
<accession>A0A545AZG1</accession>
<comment type="caution">
    <text evidence="1">The sequence shown here is derived from an EMBL/GenBank/DDBJ whole genome shotgun (WGS) entry which is preliminary data.</text>
</comment>
<dbReference type="InterPro" id="IPR042099">
    <property type="entry name" value="ANL_N_sf"/>
</dbReference>
<dbReference type="SUPFAM" id="SSF56801">
    <property type="entry name" value="Acetyl-CoA synthetase-like"/>
    <property type="match status" value="1"/>
</dbReference>
<proteinExistence type="predicted"/>
<dbReference type="NCBIfam" id="TIGR03089">
    <property type="entry name" value="TIGR03089 family protein"/>
    <property type="match status" value="1"/>
</dbReference>
<dbReference type="Proteomes" id="UP000317982">
    <property type="component" value="Unassembled WGS sequence"/>
</dbReference>
<dbReference type="InParanoid" id="A0A545AZG1"/>
<dbReference type="Gene3D" id="3.40.50.12780">
    <property type="entry name" value="N-terminal domain of ligase-like"/>
    <property type="match status" value="1"/>
</dbReference>
<protein>
    <submittedName>
        <fullName evidence="1">AMP-dependent synthetase</fullName>
    </submittedName>
</protein>
<dbReference type="AlphaFoldDB" id="A0A545AZG1"/>
<dbReference type="InterPro" id="IPR017523">
    <property type="entry name" value="Rv3268"/>
</dbReference>
<evidence type="ECO:0000313" key="1">
    <source>
        <dbReference type="EMBL" id="TQS46688.1"/>
    </source>
</evidence>
<dbReference type="EMBL" id="VIRS01000002">
    <property type="protein sequence ID" value="TQS46688.1"/>
    <property type="molecule type" value="Genomic_DNA"/>
</dbReference>
<sequence length="221" mass="24072">MLIYRDDATGERVELSVRELSGWAARTARLLHEDCRMQVGDTAAVLLPPHWQTAGVLLGAWAAGVSVSYQGWSTAGLLDGAPVDARFVSAERRRSFLENLPEATHCFVLGMGREVVDDLDYDVEVLRYSPDLPSYAPLRWTDEASVGGTTYRELGSIAAGVADQIGLRAGDRLLVDAASFEQPIHWLLTPLAVGASVVVCANLDRNRLTDLRAEENATHVL</sequence>
<keyword evidence="2" id="KW-1185">Reference proteome</keyword>
<reference evidence="1 2" key="1">
    <citation type="submission" date="2019-07" db="EMBL/GenBank/DDBJ databases">
        <title>Cryptosporangium phraense sp. nov., isolated from plant litter.</title>
        <authorList>
            <person name="Suriyachadkun C."/>
        </authorList>
    </citation>
    <scope>NUCLEOTIDE SEQUENCE [LARGE SCALE GENOMIC DNA]</scope>
    <source>
        <strain evidence="1 2">A-T 5661</strain>
    </source>
</reference>
<name>A0A545AZG1_9ACTN</name>
<organism evidence="1 2">
    <name type="scientific">Cryptosporangium phraense</name>
    <dbReference type="NCBI Taxonomy" id="2593070"/>
    <lineage>
        <taxon>Bacteria</taxon>
        <taxon>Bacillati</taxon>
        <taxon>Actinomycetota</taxon>
        <taxon>Actinomycetes</taxon>
        <taxon>Cryptosporangiales</taxon>
        <taxon>Cryptosporangiaceae</taxon>
        <taxon>Cryptosporangium</taxon>
    </lineage>
</organism>
<dbReference type="OrthoDB" id="3396763at2"/>
<evidence type="ECO:0000313" key="2">
    <source>
        <dbReference type="Proteomes" id="UP000317982"/>
    </source>
</evidence>